<dbReference type="AlphaFoldDB" id="A0A9W9XIJ5"/>
<feature type="signal peptide" evidence="1">
    <location>
        <begin position="1"/>
        <end position="19"/>
    </location>
</feature>
<evidence type="ECO:0000313" key="2">
    <source>
        <dbReference type="EMBL" id="KAJ5493009.1"/>
    </source>
</evidence>
<evidence type="ECO:0000256" key="1">
    <source>
        <dbReference type="SAM" id="SignalP"/>
    </source>
</evidence>
<dbReference type="Proteomes" id="UP001148312">
    <property type="component" value="Unassembled WGS sequence"/>
</dbReference>
<reference evidence="2" key="2">
    <citation type="journal article" date="2023" name="IMA Fungus">
        <title>Comparative genomic study of the Penicillium genus elucidates a diverse pangenome and 15 lateral gene transfer events.</title>
        <authorList>
            <person name="Petersen C."/>
            <person name="Sorensen T."/>
            <person name="Nielsen M.R."/>
            <person name="Sondergaard T.E."/>
            <person name="Sorensen J.L."/>
            <person name="Fitzpatrick D.A."/>
            <person name="Frisvad J.C."/>
            <person name="Nielsen K.L."/>
        </authorList>
    </citation>
    <scope>NUCLEOTIDE SEQUENCE</scope>
    <source>
        <strain evidence="2">IBT 30728</strain>
    </source>
</reference>
<name>A0A9W9XIJ5_9EURO</name>
<organism evidence="2 3">
    <name type="scientific">Penicillium diatomitis</name>
    <dbReference type="NCBI Taxonomy" id="2819901"/>
    <lineage>
        <taxon>Eukaryota</taxon>
        <taxon>Fungi</taxon>
        <taxon>Dikarya</taxon>
        <taxon>Ascomycota</taxon>
        <taxon>Pezizomycotina</taxon>
        <taxon>Eurotiomycetes</taxon>
        <taxon>Eurotiomycetidae</taxon>
        <taxon>Eurotiales</taxon>
        <taxon>Aspergillaceae</taxon>
        <taxon>Penicillium</taxon>
    </lineage>
</organism>
<keyword evidence="1" id="KW-0732">Signal</keyword>
<sequence>MERISIAGVLLSWWPLALRWGGQEDQDRKWTGIDSFLNPQFPHVTALPSWKLENPVVEVNDIDFKCRLDSQLLRAIGHPASAHERQDLGS</sequence>
<proteinExistence type="predicted"/>
<protein>
    <submittedName>
        <fullName evidence="2">Uncharacterized protein</fullName>
    </submittedName>
</protein>
<reference evidence="2" key="1">
    <citation type="submission" date="2022-12" db="EMBL/GenBank/DDBJ databases">
        <authorList>
            <person name="Petersen C."/>
        </authorList>
    </citation>
    <scope>NUCLEOTIDE SEQUENCE</scope>
    <source>
        <strain evidence="2">IBT 30728</strain>
    </source>
</reference>
<keyword evidence="3" id="KW-1185">Reference proteome</keyword>
<accession>A0A9W9XIJ5</accession>
<dbReference type="EMBL" id="JAPWDQ010000002">
    <property type="protein sequence ID" value="KAJ5493009.1"/>
    <property type="molecule type" value="Genomic_DNA"/>
</dbReference>
<dbReference type="RefSeq" id="XP_056793389.1">
    <property type="nucleotide sequence ID" value="XM_056931358.1"/>
</dbReference>
<feature type="chain" id="PRO_5040915345" evidence="1">
    <location>
        <begin position="20"/>
        <end position="90"/>
    </location>
</feature>
<evidence type="ECO:0000313" key="3">
    <source>
        <dbReference type="Proteomes" id="UP001148312"/>
    </source>
</evidence>
<gene>
    <name evidence="2" type="ORF">N7539_001755</name>
</gene>
<comment type="caution">
    <text evidence="2">The sequence shown here is derived from an EMBL/GenBank/DDBJ whole genome shotgun (WGS) entry which is preliminary data.</text>
</comment>
<dbReference type="GeneID" id="81621607"/>